<gene>
    <name evidence="2" type="ORF">CBR_g40254</name>
</gene>
<keyword evidence="3" id="KW-1185">Reference proteome</keyword>
<protein>
    <submittedName>
        <fullName evidence="2">Uncharacterized protein</fullName>
    </submittedName>
</protein>
<evidence type="ECO:0000256" key="1">
    <source>
        <dbReference type="SAM" id="MobiDB-lite"/>
    </source>
</evidence>
<proteinExistence type="predicted"/>
<reference evidence="2 3" key="1">
    <citation type="journal article" date="2018" name="Cell">
        <title>The Chara Genome: Secondary Complexity and Implications for Plant Terrestrialization.</title>
        <authorList>
            <person name="Nishiyama T."/>
            <person name="Sakayama H."/>
            <person name="Vries J.D."/>
            <person name="Buschmann H."/>
            <person name="Saint-Marcoux D."/>
            <person name="Ullrich K.K."/>
            <person name="Haas F.B."/>
            <person name="Vanderstraeten L."/>
            <person name="Becker D."/>
            <person name="Lang D."/>
            <person name="Vosolsobe S."/>
            <person name="Rombauts S."/>
            <person name="Wilhelmsson P.K.I."/>
            <person name="Janitza P."/>
            <person name="Kern R."/>
            <person name="Heyl A."/>
            <person name="Rumpler F."/>
            <person name="Villalobos L.I.A.C."/>
            <person name="Clay J.M."/>
            <person name="Skokan R."/>
            <person name="Toyoda A."/>
            <person name="Suzuki Y."/>
            <person name="Kagoshima H."/>
            <person name="Schijlen E."/>
            <person name="Tajeshwar N."/>
            <person name="Catarino B."/>
            <person name="Hetherington A.J."/>
            <person name="Saltykova A."/>
            <person name="Bonnot C."/>
            <person name="Breuninger H."/>
            <person name="Symeonidi A."/>
            <person name="Radhakrishnan G.V."/>
            <person name="Van Nieuwerburgh F."/>
            <person name="Deforce D."/>
            <person name="Chang C."/>
            <person name="Karol K.G."/>
            <person name="Hedrich R."/>
            <person name="Ulvskov P."/>
            <person name="Glockner G."/>
            <person name="Delwiche C.F."/>
            <person name="Petrasek J."/>
            <person name="Van de Peer Y."/>
            <person name="Friml J."/>
            <person name="Beilby M."/>
            <person name="Dolan L."/>
            <person name="Kohara Y."/>
            <person name="Sugano S."/>
            <person name="Fujiyama A."/>
            <person name="Delaux P.-M."/>
            <person name="Quint M."/>
            <person name="TheiBen G."/>
            <person name="Hagemann M."/>
            <person name="Harholt J."/>
            <person name="Dunand C."/>
            <person name="Zachgo S."/>
            <person name="Langdale J."/>
            <person name="Maumus F."/>
            <person name="Straeten D.V.D."/>
            <person name="Gould S.B."/>
            <person name="Rensing S.A."/>
        </authorList>
    </citation>
    <scope>NUCLEOTIDE SEQUENCE [LARGE SCALE GENOMIC DNA]</scope>
    <source>
        <strain evidence="2 3">S276</strain>
    </source>
</reference>
<comment type="caution">
    <text evidence="2">The sequence shown here is derived from an EMBL/GenBank/DDBJ whole genome shotgun (WGS) entry which is preliminary data.</text>
</comment>
<evidence type="ECO:0000313" key="2">
    <source>
        <dbReference type="EMBL" id="GBG64009.1"/>
    </source>
</evidence>
<feature type="compositionally biased region" description="Polar residues" evidence="1">
    <location>
        <begin position="138"/>
        <end position="148"/>
    </location>
</feature>
<dbReference type="EMBL" id="BFEA01000045">
    <property type="protein sequence ID" value="GBG64009.1"/>
    <property type="molecule type" value="Genomic_DNA"/>
</dbReference>
<accession>A0A388K1V4</accession>
<dbReference type="AlphaFoldDB" id="A0A388K1V4"/>
<dbReference type="Proteomes" id="UP000265515">
    <property type="component" value="Unassembled WGS sequence"/>
</dbReference>
<sequence>MEDSLASVGRMGKQLLDRHRKTEDAQREAGEKKKCEEDKKAAKEEAARIEMEKKRAKRDKEQRRQWELKKILAEQREEYEEKLAQIVGSGMKGATIGGKKKKKEKAPAPSSGSEEDNEGEEEATPLKDKRKRRESTGAAANNSPVENTPKQEKPEDAATPGSARARKGRGRPSRADTQAARMEKGQDPWEGVPMGDKFATEAAFRKAVRKTLRSFYPDTLKMMCKGAGLPFYGVNDAVDVLAELWVTYCYKRKNAGSVSGKGTDDEQMRGEIQDP</sequence>
<feature type="compositionally biased region" description="Basic and acidic residues" evidence="1">
    <location>
        <begin position="15"/>
        <end position="63"/>
    </location>
</feature>
<feature type="region of interest" description="Disordered" evidence="1">
    <location>
        <begin position="1"/>
        <end position="63"/>
    </location>
</feature>
<feature type="region of interest" description="Disordered" evidence="1">
    <location>
        <begin position="85"/>
        <end position="194"/>
    </location>
</feature>
<evidence type="ECO:0000313" key="3">
    <source>
        <dbReference type="Proteomes" id="UP000265515"/>
    </source>
</evidence>
<organism evidence="2 3">
    <name type="scientific">Chara braunii</name>
    <name type="common">Braun's stonewort</name>
    <dbReference type="NCBI Taxonomy" id="69332"/>
    <lineage>
        <taxon>Eukaryota</taxon>
        <taxon>Viridiplantae</taxon>
        <taxon>Streptophyta</taxon>
        <taxon>Charophyceae</taxon>
        <taxon>Charales</taxon>
        <taxon>Characeae</taxon>
        <taxon>Chara</taxon>
    </lineage>
</organism>
<feature type="compositionally biased region" description="Acidic residues" evidence="1">
    <location>
        <begin position="113"/>
        <end position="123"/>
    </location>
</feature>
<name>A0A388K1V4_CHABU</name>
<dbReference type="Gramene" id="GBG64009">
    <property type="protein sequence ID" value="GBG64009"/>
    <property type="gene ID" value="CBR_g40254"/>
</dbReference>